<evidence type="ECO:0000256" key="2">
    <source>
        <dbReference type="ARBA" id="ARBA00022989"/>
    </source>
</evidence>
<reference evidence="5" key="2">
    <citation type="journal article" date="2021" name="Genome Biol. Evol.">
        <title>Developing a high-quality reference genome for a parasitic bivalve with doubly uniparental inheritance (Bivalvia: Unionida).</title>
        <authorList>
            <person name="Smith C.H."/>
        </authorList>
    </citation>
    <scope>NUCLEOTIDE SEQUENCE</scope>
    <source>
        <strain evidence="5">CHS0354</strain>
        <tissue evidence="5">Mantle</tissue>
    </source>
</reference>
<evidence type="ECO:0000256" key="4">
    <source>
        <dbReference type="SAM" id="Phobius"/>
    </source>
</evidence>
<name>A0AAE0SA37_9BIVA</name>
<keyword evidence="3 4" id="KW-0472">Membrane</keyword>
<dbReference type="GO" id="GO:0022857">
    <property type="term" value="F:transmembrane transporter activity"/>
    <property type="evidence" value="ECO:0007669"/>
    <property type="project" value="InterPro"/>
</dbReference>
<dbReference type="Gene3D" id="1.20.1250.20">
    <property type="entry name" value="MFS general substrate transporter like domains"/>
    <property type="match status" value="2"/>
</dbReference>
<feature type="transmembrane region" description="Helical" evidence="4">
    <location>
        <begin position="189"/>
        <end position="211"/>
    </location>
</feature>
<feature type="transmembrane region" description="Helical" evidence="4">
    <location>
        <begin position="370"/>
        <end position="389"/>
    </location>
</feature>
<feature type="transmembrane region" description="Helical" evidence="4">
    <location>
        <begin position="156"/>
        <end position="177"/>
    </location>
</feature>
<keyword evidence="2 4" id="KW-1133">Transmembrane helix</keyword>
<protein>
    <recommendedName>
        <fullName evidence="7">Major facilitator superfamily (MFS) profile domain-containing protein</fullName>
    </recommendedName>
</protein>
<organism evidence="5 6">
    <name type="scientific">Potamilus streckersoni</name>
    <dbReference type="NCBI Taxonomy" id="2493646"/>
    <lineage>
        <taxon>Eukaryota</taxon>
        <taxon>Metazoa</taxon>
        <taxon>Spiralia</taxon>
        <taxon>Lophotrochozoa</taxon>
        <taxon>Mollusca</taxon>
        <taxon>Bivalvia</taxon>
        <taxon>Autobranchia</taxon>
        <taxon>Heteroconchia</taxon>
        <taxon>Palaeoheterodonta</taxon>
        <taxon>Unionida</taxon>
        <taxon>Unionoidea</taxon>
        <taxon>Unionidae</taxon>
        <taxon>Ambleminae</taxon>
        <taxon>Lampsilini</taxon>
        <taxon>Potamilus</taxon>
    </lineage>
</organism>
<dbReference type="SUPFAM" id="SSF103473">
    <property type="entry name" value="MFS general substrate transporter"/>
    <property type="match status" value="1"/>
</dbReference>
<dbReference type="AlphaFoldDB" id="A0AAE0SA37"/>
<dbReference type="Pfam" id="PF07690">
    <property type="entry name" value="MFS_1"/>
    <property type="match status" value="2"/>
</dbReference>
<reference evidence="5" key="3">
    <citation type="submission" date="2023-05" db="EMBL/GenBank/DDBJ databases">
        <authorList>
            <person name="Smith C.H."/>
        </authorList>
    </citation>
    <scope>NUCLEOTIDE SEQUENCE</scope>
    <source>
        <strain evidence="5">CHS0354</strain>
        <tissue evidence="5">Mantle</tissue>
    </source>
</reference>
<evidence type="ECO:0000313" key="5">
    <source>
        <dbReference type="EMBL" id="KAK3588131.1"/>
    </source>
</evidence>
<proteinExistence type="predicted"/>
<dbReference type="InterPro" id="IPR036259">
    <property type="entry name" value="MFS_trans_sf"/>
</dbReference>
<keyword evidence="1 4" id="KW-0812">Transmembrane</keyword>
<comment type="caution">
    <text evidence="5">The sequence shown here is derived from an EMBL/GenBank/DDBJ whole genome shotgun (WGS) entry which is preliminary data.</text>
</comment>
<evidence type="ECO:0000313" key="6">
    <source>
        <dbReference type="Proteomes" id="UP001195483"/>
    </source>
</evidence>
<feature type="transmembrane region" description="Helical" evidence="4">
    <location>
        <begin position="274"/>
        <end position="295"/>
    </location>
</feature>
<dbReference type="Proteomes" id="UP001195483">
    <property type="component" value="Unassembled WGS sequence"/>
</dbReference>
<feature type="transmembrane region" description="Helical" evidence="4">
    <location>
        <begin position="67"/>
        <end position="87"/>
    </location>
</feature>
<keyword evidence="6" id="KW-1185">Reference proteome</keyword>
<dbReference type="PANTHER" id="PTHR23121:SF9">
    <property type="entry name" value="SODIUM-DEPENDENT GLUCOSE TRANSPORTER 1"/>
    <property type="match status" value="1"/>
</dbReference>
<feature type="transmembrane region" description="Helical" evidence="4">
    <location>
        <begin position="133"/>
        <end position="150"/>
    </location>
</feature>
<reference evidence="5" key="1">
    <citation type="journal article" date="2021" name="Genome Biol. Evol.">
        <title>A High-Quality Reference Genome for a Parasitic Bivalve with Doubly Uniparental Inheritance (Bivalvia: Unionida).</title>
        <authorList>
            <person name="Smith C.H."/>
        </authorList>
    </citation>
    <scope>NUCLEOTIDE SEQUENCE</scope>
    <source>
        <strain evidence="5">CHS0354</strain>
    </source>
</reference>
<feature type="transmembrane region" description="Helical" evidence="4">
    <location>
        <begin position="485"/>
        <end position="507"/>
    </location>
</feature>
<sequence length="518" mass="57476">MTEINEELSNEENGEIQVFLHNLQGETEEGEEEKVSGYEADNAKRSGTERNHILRRLKTDRTFRRKFLLSVCISFAFLGNGLIAGQVGPSIPDLQFIVNEDLATISWLNTACAVGSATGSLVWGIVCDRFDRVFITFFATLLTAITNGAVPWCTSFPLMLVMRALACFFPCGLVVVGSKLIMDMWETDGAPYIQAIHFAFALGGIISPQIIEPFLTAPTLENFTDKFTLSHVIHSNNVSYLTSNNSLSNDDSSNGTESDFIHLSLDGQVTYVQYGYLITSSLVALCSIPLLVSFFKQTEKLSGSTNEDKITKKDDAVNISLRLKIPVLILISIIFHCYVGMESSFANYLMTFCLRRLKWSKEKGSAASSLYWVGFCVGRFLGIFLARVLQSTTIMVTFSIMIMLSFIGLLLGSMFYLQPVVLVFSTFVGFAFSPIFASVFSWTEERFPPVSGRIISLFLLSSSTGGATVPIYLGYLMEHYTAMSFVYVMSGLSIFYFFIIIVVLIIAKVVSSSEARFN</sequence>
<accession>A0AAE0SA37</accession>
<feature type="transmembrane region" description="Helical" evidence="4">
    <location>
        <begin position="396"/>
        <end position="416"/>
    </location>
</feature>
<dbReference type="PANTHER" id="PTHR23121">
    <property type="entry name" value="SODIUM-DEPENDENT GLUCOSE TRANSPORTER 1"/>
    <property type="match status" value="1"/>
</dbReference>
<feature type="transmembrane region" description="Helical" evidence="4">
    <location>
        <begin position="107"/>
        <end position="126"/>
    </location>
</feature>
<feature type="transmembrane region" description="Helical" evidence="4">
    <location>
        <begin position="454"/>
        <end position="473"/>
    </location>
</feature>
<evidence type="ECO:0008006" key="7">
    <source>
        <dbReference type="Google" id="ProtNLM"/>
    </source>
</evidence>
<feature type="transmembrane region" description="Helical" evidence="4">
    <location>
        <begin position="327"/>
        <end position="350"/>
    </location>
</feature>
<gene>
    <name evidence="5" type="ORF">CHS0354_012188</name>
</gene>
<evidence type="ECO:0000256" key="1">
    <source>
        <dbReference type="ARBA" id="ARBA00022692"/>
    </source>
</evidence>
<feature type="transmembrane region" description="Helical" evidence="4">
    <location>
        <begin position="422"/>
        <end position="442"/>
    </location>
</feature>
<dbReference type="EMBL" id="JAEAOA010000745">
    <property type="protein sequence ID" value="KAK3588131.1"/>
    <property type="molecule type" value="Genomic_DNA"/>
</dbReference>
<evidence type="ECO:0000256" key="3">
    <source>
        <dbReference type="ARBA" id="ARBA00023136"/>
    </source>
</evidence>
<dbReference type="InterPro" id="IPR011701">
    <property type="entry name" value="MFS"/>
</dbReference>